<protein>
    <recommendedName>
        <fullName evidence="12">Cytochrome P450</fullName>
    </recommendedName>
</protein>
<dbReference type="CDD" id="cd11069">
    <property type="entry name" value="CYP_FUM15-like"/>
    <property type="match status" value="1"/>
</dbReference>
<dbReference type="GO" id="GO:0016705">
    <property type="term" value="F:oxidoreductase activity, acting on paired donors, with incorporation or reduction of molecular oxygen"/>
    <property type="evidence" value="ECO:0007669"/>
    <property type="project" value="InterPro"/>
</dbReference>
<name>A0A0C3SAR5_PHLG1</name>
<comment type="pathway">
    <text evidence="2">Secondary metabolite biosynthesis.</text>
</comment>
<evidence type="ECO:0000256" key="4">
    <source>
        <dbReference type="ARBA" id="ARBA00022617"/>
    </source>
</evidence>
<reference evidence="10 11" key="1">
    <citation type="journal article" date="2014" name="PLoS Genet.">
        <title>Analysis of the Phlebiopsis gigantea genome, transcriptome and secretome provides insight into its pioneer colonization strategies of wood.</title>
        <authorList>
            <person name="Hori C."/>
            <person name="Ishida T."/>
            <person name="Igarashi K."/>
            <person name="Samejima M."/>
            <person name="Suzuki H."/>
            <person name="Master E."/>
            <person name="Ferreira P."/>
            <person name="Ruiz-Duenas F.J."/>
            <person name="Held B."/>
            <person name="Canessa P."/>
            <person name="Larrondo L.F."/>
            <person name="Schmoll M."/>
            <person name="Druzhinina I.S."/>
            <person name="Kubicek C.P."/>
            <person name="Gaskell J.A."/>
            <person name="Kersten P."/>
            <person name="St John F."/>
            <person name="Glasner J."/>
            <person name="Sabat G."/>
            <person name="Splinter BonDurant S."/>
            <person name="Syed K."/>
            <person name="Yadav J."/>
            <person name="Mgbeahuruike A.C."/>
            <person name="Kovalchuk A."/>
            <person name="Asiegbu F.O."/>
            <person name="Lackner G."/>
            <person name="Hoffmeister D."/>
            <person name="Rencoret J."/>
            <person name="Gutierrez A."/>
            <person name="Sun H."/>
            <person name="Lindquist E."/>
            <person name="Barry K."/>
            <person name="Riley R."/>
            <person name="Grigoriev I.V."/>
            <person name="Henrissat B."/>
            <person name="Kues U."/>
            <person name="Berka R.M."/>
            <person name="Martinez A.T."/>
            <person name="Covert S.F."/>
            <person name="Blanchette R.A."/>
            <person name="Cullen D."/>
        </authorList>
    </citation>
    <scope>NUCLEOTIDE SEQUENCE [LARGE SCALE GENOMIC DNA]</scope>
    <source>
        <strain evidence="10 11">11061_1 CR5-6</strain>
    </source>
</reference>
<dbReference type="GO" id="GO:0005506">
    <property type="term" value="F:iron ion binding"/>
    <property type="evidence" value="ECO:0007669"/>
    <property type="project" value="InterPro"/>
</dbReference>
<keyword evidence="6" id="KW-0560">Oxidoreductase</keyword>
<evidence type="ECO:0000256" key="5">
    <source>
        <dbReference type="ARBA" id="ARBA00022723"/>
    </source>
</evidence>
<dbReference type="PANTHER" id="PTHR24305">
    <property type="entry name" value="CYTOCHROME P450"/>
    <property type="match status" value="1"/>
</dbReference>
<evidence type="ECO:0000256" key="8">
    <source>
        <dbReference type="ARBA" id="ARBA00023033"/>
    </source>
</evidence>
<keyword evidence="11" id="KW-1185">Reference proteome</keyword>
<comment type="cofactor">
    <cofactor evidence="1 9">
        <name>heme</name>
        <dbReference type="ChEBI" id="CHEBI:30413"/>
    </cofactor>
</comment>
<evidence type="ECO:0000256" key="6">
    <source>
        <dbReference type="ARBA" id="ARBA00023002"/>
    </source>
</evidence>
<dbReference type="Pfam" id="PF00067">
    <property type="entry name" value="p450"/>
    <property type="match status" value="1"/>
</dbReference>
<dbReference type="EMBL" id="KN840501">
    <property type="protein sequence ID" value="KIP07245.1"/>
    <property type="molecule type" value="Genomic_DNA"/>
</dbReference>
<dbReference type="PRINTS" id="PR00465">
    <property type="entry name" value="EP450IV"/>
</dbReference>
<dbReference type="SUPFAM" id="SSF48264">
    <property type="entry name" value="Cytochrome P450"/>
    <property type="match status" value="1"/>
</dbReference>
<dbReference type="InterPro" id="IPR002403">
    <property type="entry name" value="Cyt_P450_E_grp-IV"/>
</dbReference>
<gene>
    <name evidence="10" type="ORF">PHLGIDRAFT_105985</name>
</gene>
<organism evidence="10 11">
    <name type="scientific">Phlebiopsis gigantea (strain 11061_1 CR5-6)</name>
    <name type="common">White-rot fungus</name>
    <name type="synonym">Peniophora gigantea</name>
    <dbReference type="NCBI Taxonomy" id="745531"/>
    <lineage>
        <taxon>Eukaryota</taxon>
        <taxon>Fungi</taxon>
        <taxon>Dikarya</taxon>
        <taxon>Basidiomycota</taxon>
        <taxon>Agaricomycotina</taxon>
        <taxon>Agaricomycetes</taxon>
        <taxon>Polyporales</taxon>
        <taxon>Phanerochaetaceae</taxon>
        <taxon>Phlebiopsis</taxon>
    </lineage>
</organism>
<evidence type="ECO:0000313" key="11">
    <source>
        <dbReference type="Proteomes" id="UP000053257"/>
    </source>
</evidence>
<dbReference type="HOGENOM" id="CLU_001570_5_11_1"/>
<evidence type="ECO:0000256" key="2">
    <source>
        <dbReference type="ARBA" id="ARBA00005179"/>
    </source>
</evidence>
<proteinExistence type="inferred from homology"/>
<dbReference type="OrthoDB" id="1470350at2759"/>
<evidence type="ECO:0000313" key="10">
    <source>
        <dbReference type="EMBL" id="KIP07245.1"/>
    </source>
</evidence>
<dbReference type="Gene3D" id="1.10.630.10">
    <property type="entry name" value="Cytochrome P450"/>
    <property type="match status" value="1"/>
</dbReference>
<comment type="similarity">
    <text evidence="3">Belongs to the cytochrome P450 family.</text>
</comment>
<dbReference type="InterPro" id="IPR001128">
    <property type="entry name" value="Cyt_P450"/>
</dbReference>
<evidence type="ECO:0000256" key="3">
    <source>
        <dbReference type="ARBA" id="ARBA00010617"/>
    </source>
</evidence>
<keyword evidence="7 9" id="KW-0408">Iron</keyword>
<dbReference type="STRING" id="745531.A0A0C3SAR5"/>
<keyword evidence="5 9" id="KW-0479">Metal-binding</keyword>
<dbReference type="PRINTS" id="PR00385">
    <property type="entry name" value="P450"/>
</dbReference>
<dbReference type="PANTHER" id="PTHR24305:SF166">
    <property type="entry name" value="CYTOCHROME P450 12A4, MITOCHONDRIAL-RELATED"/>
    <property type="match status" value="1"/>
</dbReference>
<keyword evidence="4 9" id="KW-0349">Heme</keyword>
<evidence type="ECO:0000256" key="7">
    <source>
        <dbReference type="ARBA" id="ARBA00023004"/>
    </source>
</evidence>
<keyword evidence="8" id="KW-0503">Monooxygenase</keyword>
<dbReference type="Proteomes" id="UP000053257">
    <property type="component" value="Unassembled WGS sequence"/>
</dbReference>
<dbReference type="AlphaFoldDB" id="A0A0C3SAR5"/>
<feature type="binding site" description="axial binding residue" evidence="9">
    <location>
        <position position="512"/>
    </location>
    <ligand>
        <name>heme</name>
        <dbReference type="ChEBI" id="CHEBI:30413"/>
    </ligand>
    <ligandPart>
        <name>Fe</name>
        <dbReference type="ChEBI" id="CHEBI:18248"/>
    </ligandPart>
</feature>
<dbReference type="InterPro" id="IPR036396">
    <property type="entry name" value="Cyt_P450_sf"/>
</dbReference>
<accession>A0A0C3SAR5</accession>
<evidence type="ECO:0000256" key="1">
    <source>
        <dbReference type="ARBA" id="ARBA00001971"/>
    </source>
</evidence>
<sequence length="587" mass="65767">MALLTPVVAAVLGYVLWRLARWTTKPQSALSRVAGPPRESWLKGNVQNLFRDALEYNLRLSREYGTAVRMYSLYGQEALYISDPLALQHVFGKDQQAYDVNDAFITSNLLMFGEGLIGTLGDQHKKQRKMLNPVFSVSNMRDLLPVIQPIADQMAAIFTQQIPGDGAVTEIDVMPWLSRGAQEYISQACFGYTFNALDLNKRNEYSEAARRYTPAALKLSHLRPFLPFIVRTFPLALRKKMVEWYPREAMKDFVYILTTMHETSKRIFERKKRALGGEGGQAQGEKEEGDLGPLMQGKDIMSILLKANASSDEADRLTDDELIGQMSTLLFAGFETTTYAISRILWLLASRQDAQARLRSEIRAAKQAYLAEGRSPAEAWEDVSLSYDDLMALPYLDALLRETLRVYPPSSVHFRVAKEDTTLPLQYPVRAVDGSSVSVVPLEKGTQLLISIIASNHNKDVWGEDASEWKPERWMTASAESEDKDNAAVKSSVRYPGAYSSILTFLGGPRGCIGFKFSEMEAKQVLATLLPRLHFALPSATNADGRKKEIYWKMSGPQIPVVQPPFGDGMSPQVPLDVRRVETEDFA</sequence>
<dbReference type="GO" id="GO:0004497">
    <property type="term" value="F:monooxygenase activity"/>
    <property type="evidence" value="ECO:0007669"/>
    <property type="project" value="UniProtKB-KW"/>
</dbReference>
<dbReference type="GO" id="GO:0020037">
    <property type="term" value="F:heme binding"/>
    <property type="evidence" value="ECO:0007669"/>
    <property type="project" value="InterPro"/>
</dbReference>
<evidence type="ECO:0008006" key="12">
    <source>
        <dbReference type="Google" id="ProtNLM"/>
    </source>
</evidence>
<evidence type="ECO:0000256" key="9">
    <source>
        <dbReference type="PIRSR" id="PIRSR602403-1"/>
    </source>
</evidence>
<dbReference type="InterPro" id="IPR050121">
    <property type="entry name" value="Cytochrome_P450_monoxygenase"/>
</dbReference>